<evidence type="ECO:0000256" key="1">
    <source>
        <dbReference type="SAM" id="SignalP"/>
    </source>
</evidence>
<evidence type="ECO:0000313" key="3">
    <source>
        <dbReference type="Proteomes" id="UP000249890"/>
    </source>
</evidence>
<dbReference type="EMBL" id="CP021780">
    <property type="protein sequence ID" value="ASA25866.1"/>
    <property type="molecule type" value="Genomic_DNA"/>
</dbReference>
<reference evidence="2 3" key="1">
    <citation type="submission" date="2017-06" db="EMBL/GenBank/DDBJ databases">
        <title>Complete genome sequence of Paenibacillus donghaensis KCTC 13049T isolated from East Sea sediment, South Korea.</title>
        <authorList>
            <person name="Jung B.K."/>
            <person name="Hong S.-J."/>
            <person name="Shin J.-H."/>
        </authorList>
    </citation>
    <scope>NUCLEOTIDE SEQUENCE [LARGE SCALE GENOMIC DNA]</scope>
    <source>
        <strain evidence="2 3">KCTC 13049</strain>
    </source>
</reference>
<dbReference type="KEGG" id="pdh:B9T62_37150"/>
<evidence type="ECO:0008006" key="4">
    <source>
        <dbReference type="Google" id="ProtNLM"/>
    </source>
</evidence>
<dbReference type="OrthoDB" id="337615at2"/>
<protein>
    <recommendedName>
        <fullName evidence="4">Copper amine oxidase-like N-terminal domain-containing protein</fullName>
    </recommendedName>
</protein>
<proteinExistence type="predicted"/>
<name>A0A2Z2KGI3_9BACL</name>
<feature type="signal peptide" evidence="1">
    <location>
        <begin position="1"/>
        <end position="25"/>
    </location>
</feature>
<accession>A0A2Z2KGI3</accession>
<keyword evidence="1" id="KW-0732">Signal</keyword>
<dbReference type="Proteomes" id="UP000249890">
    <property type="component" value="Chromosome"/>
</dbReference>
<keyword evidence="3" id="KW-1185">Reference proteome</keyword>
<feature type="chain" id="PRO_5016418059" description="Copper amine oxidase-like N-terminal domain-containing protein" evidence="1">
    <location>
        <begin position="26"/>
        <end position="238"/>
    </location>
</feature>
<evidence type="ECO:0000313" key="2">
    <source>
        <dbReference type="EMBL" id="ASA25866.1"/>
    </source>
</evidence>
<dbReference type="RefSeq" id="WP_087919826.1">
    <property type="nucleotide sequence ID" value="NZ_CP021780.1"/>
</dbReference>
<organism evidence="2 3">
    <name type="scientific">Paenibacillus donghaensis</name>
    <dbReference type="NCBI Taxonomy" id="414771"/>
    <lineage>
        <taxon>Bacteria</taxon>
        <taxon>Bacillati</taxon>
        <taxon>Bacillota</taxon>
        <taxon>Bacilli</taxon>
        <taxon>Bacillales</taxon>
        <taxon>Paenibacillaceae</taxon>
        <taxon>Paenibacillus</taxon>
    </lineage>
</organism>
<dbReference type="AlphaFoldDB" id="A0A2Z2KGI3"/>
<gene>
    <name evidence="2" type="ORF">B9T62_37150</name>
</gene>
<sequence length="238" mass="25518">MKSKKMIIATMVFGMAVTGSAGVYAGTNMQKISAFLNHSIGFKVNGSAYKPVDNKGNAMAAITYKDTTYLPVRAMADALKIPVTFDPATNQVVLGTGAGTTAPGNGSSISLAAVTYTHAQKEAITKAFAEFDGFETAYAPYQMISGDVFQKVAGSGDGVTFLFNHMRVNISPRDYAYDYKGDMVKLSNGTEAKWYTPSDEALLTFKLDDRYVTLSSPDHTLSKAQLEKAAAQVAKLNK</sequence>